<evidence type="ECO:0000313" key="3">
    <source>
        <dbReference type="Proteomes" id="UP000199492"/>
    </source>
</evidence>
<dbReference type="Proteomes" id="UP000199492">
    <property type="component" value="Unassembled WGS sequence"/>
</dbReference>
<evidence type="ECO:0000256" key="1">
    <source>
        <dbReference type="SAM" id="Phobius"/>
    </source>
</evidence>
<keyword evidence="1" id="KW-1133">Transmembrane helix</keyword>
<dbReference type="InterPro" id="IPR045749">
    <property type="entry name" value="DUF6090"/>
</dbReference>
<keyword evidence="1" id="KW-0472">Membrane</keyword>
<name>A0A1G8M2K9_9FLAO</name>
<gene>
    <name evidence="2" type="ORF">SAMN04489796_1165</name>
</gene>
<accession>A0A1G8M2K9</accession>
<dbReference type="OrthoDB" id="821805at2"/>
<sequence length="240" mass="28476">MIKFFRKIRQNMLTENKFSKYLIYAIGEIILVVIGILIALQINNWNEVQKGKLKANTILKEIRSDMVKDLELIEELKPYWGREIMYFKKVLPSFNPRKEIPPFEGFDTISKISYSELFGYDMPFRSSKSAYDAMIADGNSDLIINDTLYSNIQRFYTFNAPTNENLFEILRQESSNLNYKYAHVIAYKPYKNISDLTDEYLIADLNIYFQSKNFYYWRTFVINQESLKDIISQIDKELEQ</sequence>
<proteinExistence type="predicted"/>
<reference evidence="3" key="1">
    <citation type="submission" date="2016-10" db="EMBL/GenBank/DDBJ databases">
        <authorList>
            <person name="Varghese N."/>
            <person name="Submissions S."/>
        </authorList>
    </citation>
    <scope>NUCLEOTIDE SEQUENCE [LARGE SCALE GENOMIC DNA]</scope>
    <source>
        <strain evidence="3">DSM 15363</strain>
    </source>
</reference>
<dbReference type="EMBL" id="FNCZ01000016">
    <property type="protein sequence ID" value="SDI62171.1"/>
    <property type="molecule type" value="Genomic_DNA"/>
</dbReference>
<organism evidence="2 3">
    <name type="scientific">Winogradskyella thalassocola</name>
    <dbReference type="NCBI Taxonomy" id="262004"/>
    <lineage>
        <taxon>Bacteria</taxon>
        <taxon>Pseudomonadati</taxon>
        <taxon>Bacteroidota</taxon>
        <taxon>Flavobacteriia</taxon>
        <taxon>Flavobacteriales</taxon>
        <taxon>Flavobacteriaceae</taxon>
        <taxon>Winogradskyella</taxon>
    </lineage>
</organism>
<feature type="transmembrane region" description="Helical" evidence="1">
    <location>
        <begin position="21"/>
        <end position="42"/>
    </location>
</feature>
<keyword evidence="3" id="KW-1185">Reference proteome</keyword>
<protein>
    <submittedName>
        <fullName evidence="2">Uncharacterized protein</fullName>
    </submittedName>
</protein>
<evidence type="ECO:0000313" key="2">
    <source>
        <dbReference type="EMBL" id="SDI62171.1"/>
    </source>
</evidence>
<dbReference type="STRING" id="262004.SAMN04489796_1165"/>
<keyword evidence="1" id="KW-0812">Transmembrane</keyword>
<dbReference type="RefSeq" id="WP_092471175.1">
    <property type="nucleotide sequence ID" value="NZ_FNCZ01000016.1"/>
</dbReference>
<dbReference type="AlphaFoldDB" id="A0A1G8M2K9"/>
<dbReference type="Pfam" id="PF19578">
    <property type="entry name" value="DUF6090"/>
    <property type="match status" value="1"/>
</dbReference>